<feature type="region of interest" description="Disordered" evidence="2">
    <location>
        <begin position="380"/>
        <end position="399"/>
    </location>
</feature>
<evidence type="ECO:0000313" key="5">
    <source>
        <dbReference type="Proteomes" id="UP001491310"/>
    </source>
</evidence>
<accession>A0ABR2Z3W0</accession>
<keyword evidence="5" id="KW-1185">Reference proteome</keyword>
<dbReference type="PROSITE" id="PS51471">
    <property type="entry name" value="FE2OG_OXY"/>
    <property type="match status" value="1"/>
</dbReference>
<feature type="compositionally biased region" description="Acidic residues" evidence="2">
    <location>
        <begin position="95"/>
        <end position="117"/>
    </location>
</feature>
<comment type="caution">
    <text evidence="4">The sequence shown here is derived from an EMBL/GenBank/DDBJ whole genome shotgun (WGS) entry which is preliminary data.</text>
</comment>
<feature type="compositionally biased region" description="Basic and acidic residues" evidence="2">
    <location>
        <begin position="351"/>
        <end position="371"/>
    </location>
</feature>
<protein>
    <recommendedName>
        <fullName evidence="3">Fe2OG dioxygenase domain-containing protein</fullName>
    </recommendedName>
</protein>
<dbReference type="InterPro" id="IPR037151">
    <property type="entry name" value="AlkB-like_sf"/>
</dbReference>
<evidence type="ECO:0000256" key="1">
    <source>
        <dbReference type="ARBA" id="ARBA00007879"/>
    </source>
</evidence>
<evidence type="ECO:0000259" key="3">
    <source>
        <dbReference type="PROSITE" id="PS51471"/>
    </source>
</evidence>
<feature type="compositionally biased region" description="Pro residues" evidence="2">
    <location>
        <begin position="324"/>
        <end position="335"/>
    </location>
</feature>
<feature type="region of interest" description="Disordered" evidence="2">
    <location>
        <begin position="58"/>
        <end position="371"/>
    </location>
</feature>
<dbReference type="PANTHER" id="PTHR31447:SF23">
    <property type="entry name" value="2-OXOGLUTARATE AND FE(II)-DEPENDENT OXYGENASE SUPERFAMILY PROTEIN"/>
    <property type="match status" value="1"/>
</dbReference>
<evidence type="ECO:0000256" key="2">
    <source>
        <dbReference type="SAM" id="MobiDB-lite"/>
    </source>
</evidence>
<dbReference type="InterPro" id="IPR027450">
    <property type="entry name" value="AlkB-like"/>
</dbReference>
<gene>
    <name evidence="4" type="ORF">WJX75_005756</name>
</gene>
<sequence length="779" mass="85822">MKAEVELDLIQDRKKKVKAFMKEATMKYQEKMIGFSSKLEWLESEETRLLRLMQSGRFADGHNANGFSTPDADSDDEEDVFVTPVQRGRSGRYEDSDDEDEDSEEDDYVSEDEDEDVTDTRKPLVSKNGAASIVPREVAVRQHRAAATIAPPSGFTGPAPPGFEQPARAPSGDAPPGFEMRSPPGFSRSRPANGAQEDRGVAQLRHNDLRNLIANKRSAAAPPSDGGSEEAAVKSNAPELPRRLQTPAPKQGDLREHLTRMRMGSPGPSKTEAPNGRALENGRPRFDNLFPAPTSAVEQPPAPPPRPRGARDWDAGKSEFRAELPPPPPPLPPPQRAERSSRQEAPVYQPPRRDWGAGAERGDSPDQGWERREMREMVIGRSDSEYMAPDPADAGLVEFDEFPGLTIGKTDRPEWDGDAAKMEESFPALGAGPAAAPKGAWGKGDTAAKLQKLAVQAAPKPAALKVDPVALEQTAGLRLPSDQTTDVEKRQQMRSKKDFFFEDVYKPKGGRPETVNVVQGLELHKGLLNAQEQACVVSAIESWVEAGRAGLLRGRTFSAPRKSMKGKGRVTIQFGCCYNYAIDREGRQPGIIAEEVVEPMPPMLQALVHRLVRWRVLPRAMAPDSAIINIYDQEDCIPPHIDHLDFSRPFCTISLLSEQSIMFGAKLIPLGPGEFGGNHCKIPLPVGSVLVLKGNGADVAQHCVPPVTARRMSITLRKMDVRHAERVKREVDRIARNPRATSRWADDEVQDSPRRYGADDYGDDEDRPRQRRVVWNAAS</sequence>
<organism evidence="4 5">
    <name type="scientific">Coccomyxa subellipsoidea</name>
    <dbReference type="NCBI Taxonomy" id="248742"/>
    <lineage>
        <taxon>Eukaryota</taxon>
        <taxon>Viridiplantae</taxon>
        <taxon>Chlorophyta</taxon>
        <taxon>core chlorophytes</taxon>
        <taxon>Trebouxiophyceae</taxon>
        <taxon>Trebouxiophyceae incertae sedis</taxon>
        <taxon>Coccomyxaceae</taxon>
        <taxon>Coccomyxa</taxon>
    </lineage>
</organism>
<feature type="compositionally biased region" description="Basic and acidic residues" evidence="2">
    <location>
        <begin position="309"/>
        <end position="322"/>
    </location>
</feature>
<comment type="similarity">
    <text evidence="1">Belongs to the alkB family.</text>
</comment>
<dbReference type="SUPFAM" id="SSF51197">
    <property type="entry name" value="Clavaminate synthase-like"/>
    <property type="match status" value="1"/>
</dbReference>
<dbReference type="PANTHER" id="PTHR31447">
    <property type="entry name" value="HYDROXYPROLINE-RICH GLYCOPROTEIN FAMILY PROTEIN-RELATED"/>
    <property type="match status" value="1"/>
</dbReference>
<dbReference type="InterPro" id="IPR044842">
    <property type="entry name" value="ALKBH9B/ALKBH10B-like"/>
</dbReference>
<feature type="domain" description="Fe2OG dioxygenase" evidence="3">
    <location>
        <begin position="622"/>
        <end position="720"/>
    </location>
</feature>
<feature type="region of interest" description="Disordered" evidence="2">
    <location>
        <begin position="741"/>
        <end position="779"/>
    </location>
</feature>
<reference evidence="4 5" key="1">
    <citation type="journal article" date="2024" name="Nat. Commun.">
        <title>Phylogenomics reveals the evolutionary origins of lichenization in chlorophyte algae.</title>
        <authorList>
            <person name="Puginier C."/>
            <person name="Libourel C."/>
            <person name="Otte J."/>
            <person name="Skaloud P."/>
            <person name="Haon M."/>
            <person name="Grisel S."/>
            <person name="Petersen M."/>
            <person name="Berrin J.G."/>
            <person name="Delaux P.M."/>
            <person name="Dal Grande F."/>
            <person name="Keller J."/>
        </authorList>
    </citation>
    <scope>NUCLEOTIDE SEQUENCE [LARGE SCALE GENOMIC DNA]</scope>
    <source>
        <strain evidence="4 5">SAG 216-7</strain>
    </source>
</reference>
<evidence type="ECO:0000313" key="4">
    <source>
        <dbReference type="EMBL" id="KAK9918662.1"/>
    </source>
</evidence>
<dbReference type="EMBL" id="JALJOT010000001">
    <property type="protein sequence ID" value="KAK9918662.1"/>
    <property type="molecule type" value="Genomic_DNA"/>
</dbReference>
<feature type="compositionally biased region" description="Basic and acidic residues" evidence="2">
    <location>
        <begin position="196"/>
        <end position="209"/>
    </location>
</feature>
<dbReference type="Pfam" id="PF13532">
    <property type="entry name" value="2OG-FeII_Oxy_2"/>
    <property type="match status" value="1"/>
</dbReference>
<name>A0ABR2Z3W0_9CHLO</name>
<proteinExistence type="inferred from homology"/>
<dbReference type="InterPro" id="IPR005123">
    <property type="entry name" value="Oxoglu/Fe-dep_dioxygenase_dom"/>
</dbReference>
<dbReference type="Proteomes" id="UP001491310">
    <property type="component" value="Unassembled WGS sequence"/>
</dbReference>
<dbReference type="Gene3D" id="2.60.120.590">
    <property type="entry name" value="Alpha-ketoglutarate-dependent dioxygenase AlkB-like"/>
    <property type="match status" value="1"/>
</dbReference>